<dbReference type="Proteomes" id="UP001620409">
    <property type="component" value="Unassembled WGS sequence"/>
</dbReference>
<organism evidence="2 3">
    <name type="scientific">Dyella humi</name>
    <dbReference type="NCBI Taxonomy" id="1770547"/>
    <lineage>
        <taxon>Bacteria</taxon>
        <taxon>Pseudomonadati</taxon>
        <taxon>Pseudomonadota</taxon>
        <taxon>Gammaproteobacteria</taxon>
        <taxon>Lysobacterales</taxon>
        <taxon>Rhodanobacteraceae</taxon>
        <taxon>Dyella</taxon>
    </lineage>
</organism>
<dbReference type="PANTHER" id="PTHR46401:SF9">
    <property type="entry name" value="MANNOSYLTRANSFERASE A"/>
    <property type="match status" value="1"/>
</dbReference>
<reference evidence="2 3" key="1">
    <citation type="submission" date="2020-10" db="EMBL/GenBank/DDBJ databases">
        <title>Phylogeny of dyella-like bacteria.</title>
        <authorList>
            <person name="Fu J."/>
        </authorList>
    </citation>
    <scope>NUCLEOTIDE SEQUENCE [LARGE SCALE GENOMIC DNA]</scope>
    <source>
        <strain evidence="2 3">DHG40</strain>
    </source>
</reference>
<dbReference type="Pfam" id="PF00534">
    <property type="entry name" value="Glycos_transf_1"/>
    <property type="match status" value="2"/>
</dbReference>
<dbReference type="PANTHER" id="PTHR46401">
    <property type="entry name" value="GLYCOSYLTRANSFERASE WBBK-RELATED"/>
    <property type="match status" value="1"/>
</dbReference>
<dbReference type="SUPFAM" id="SSF53756">
    <property type="entry name" value="UDP-Glycosyltransferase/glycogen phosphorylase"/>
    <property type="match status" value="2"/>
</dbReference>
<gene>
    <name evidence="2" type="ORF">ISP18_14575</name>
</gene>
<accession>A0ABW8IM68</accession>
<dbReference type="Gene3D" id="3.40.50.2000">
    <property type="entry name" value="Glycogen Phosphorylase B"/>
    <property type="match status" value="3"/>
</dbReference>
<protein>
    <submittedName>
        <fullName evidence="2">Glycosyltransferase family 4 protein</fullName>
    </submittedName>
</protein>
<sequence>MPDSVNLVRDLLADVVPAERVMSWESVGPTASMVEDNRSRNLAAEALREAFLESLNADVIFTASMVDGWVDSVVTSVPERSRALQVAVLFDLIPLVMPDRYLVKDDLKAWYMRKLEHLQRCDLLLGISESTCREAIQLLKLDERRIVNISAAVGDEFVRLPTQVTATSVGRKYGVHRNFVMYAGGFDHRKNLSALIAAYSGLSESVRKSHQLVFVGNIDTKEHNELSVVRDSVGLARDELVFTGFVSNAELIKLYNACAVYIFPSLHEGFGLPALEAMSCGAIVLGANTTSLPEVIGLTEALFDPSDMASISSKLLQGLTDEAFRNRFREHAAVHTKKFSWALSASAAWSAIEQALRVQQLQKPATPLGQDAGGRRVAVLTAGEFSSQALDALGFGPLATLQVDVIHDDDGSAEAKFVWQPRPANWCRRKLSDFNQVAYDEVVVQICDVPATAYLLSAVKDRNATLLLKDASVAQALNELQFVDRPLLASIIYGARGYQALERLAGPVSAASFEDLDSTDVAYGHAGWVSLPIAHRDEVQVARYREMRSLIRRLAQVPGIPQWNPADISRLAMAVARNRPVNTRQRSMFVDISHLVIEDAKTGIQRVVRHIVAELLSAPPSGFKVEPVYIKADGVFRYARNYCNGRFFPELSLPGDAPVAFQPGDVFVGLDLAAHLVPYLRETYEWMRSRGVAVNFVVYDLLPLLRPDCFDEAGLPTFRRWYEVIAELSDGIVCISRTVADELKQWLHQAMPVRGRPLKVGYFHLGADLAPGTAADGLDETLPFDLGRRPTFLMVGTIEPRKGHAQALEAFDVLWDTGHDVNLVLIGKAGWRVEELVSRLRNHPKNGSRLFWMETADDTQLIAMYHRSSALLAASEGEGFGLPLIEAAQYRLSIIARDLPVFLEVAGEHAFYFSGMEPGALAGSIKQWLVLQAGDKVPRSADMPWITWRQSAQQLEEVAVMEHWYYSWVPSMLRRFAASDYRAQSSAGDLIKGRRRSNGLPGVLYATPPFEVVSGTYELAITGERSSEVGTAWVDVEARDGSWRLASGPLTAGEGKIGSLQISLKEDVADFRIRIMTDGEANMEFWSLELTPVAGGGCSSASCWTMPST</sequence>
<dbReference type="CDD" id="cd03809">
    <property type="entry name" value="GT4_MtfB-like"/>
    <property type="match status" value="2"/>
</dbReference>
<evidence type="ECO:0000313" key="3">
    <source>
        <dbReference type="Proteomes" id="UP001620409"/>
    </source>
</evidence>
<dbReference type="RefSeq" id="WP_380013386.1">
    <property type="nucleotide sequence ID" value="NZ_JADIKI010000023.1"/>
</dbReference>
<keyword evidence="3" id="KW-1185">Reference proteome</keyword>
<name>A0ABW8IM68_9GAMM</name>
<evidence type="ECO:0000313" key="2">
    <source>
        <dbReference type="EMBL" id="MFK2855824.1"/>
    </source>
</evidence>
<evidence type="ECO:0000259" key="1">
    <source>
        <dbReference type="Pfam" id="PF00534"/>
    </source>
</evidence>
<dbReference type="EMBL" id="JADIKI010000023">
    <property type="protein sequence ID" value="MFK2855824.1"/>
    <property type="molecule type" value="Genomic_DNA"/>
</dbReference>
<dbReference type="InterPro" id="IPR001296">
    <property type="entry name" value="Glyco_trans_1"/>
</dbReference>
<feature type="domain" description="Glycosyl transferase family 1" evidence="1">
    <location>
        <begin position="177"/>
        <end position="332"/>
    </location>
</feature>
<comment type="caution">
    <text evidence="2">The sequence shown here is derived from an EMBL/GenBank/DDBJ whole genome shotgun (WGS) entry which is preliminary data.</text>
</comment>
<proteinExistence type="predicted"/>
<feature type="domain" description="Glycosyl transferase family 1" evidence="1">
    <location>
        <begin position="788"/>
        <end position="929"/>
    </location>
</feature>